<organism evidence="2">
    <name type="scientific">Myoviridae sp. ctIty1</name>
    <dbReference type="NCBI Taxonomy" id="2827673"/>
    <lineage>
        <taxon>Viruses</taxon>
        <taxon>Duplodnaviria</taxon>
        <taxon>Heunggongvirae</taxon>
        <taxon>Uroviricota</taxon>
        <taxon>Caudoviricetes</taxon>
    </lineage>
</organism>
<feature type="transmembrane region" description="Helical" evidence="1">
    <location>
        <begin position="80"/>
        <end position="102"/>
    </location>
</feature>
<name>A0A8S5TGV1_9CAUD</name>
<keyword evidence="1" id="KW-0812">Transmembrane</keyword>
<accession>A0A8S5TGV1</accession>
<protein>
    <submittedName>
        <fullName evidence="2">Pore-forming toxin</fullName>
    </submittedName>
</protein>
<dbReference type="EMBL" id="BK032823">
    <property type="protein sequence ID" value="DAF62473.1"/>
    <property type="molecule type" value="Genomic_DNA"/>
</dbReference>
<evidence type="ECO:0000313" key="2">
    <source>
        <dbReference type="EMBL" id="DAF62473.1"/>
    </source>
</evidence>
<sequence>MNEMESKFIRMQTNISHITDGLINLEHKVSIHDNMIEKNRNDLAKFVSLTMSAGKATTASIEKINDEIMQLNKEYATIKVIGIFVAVILIAILVMLGLALFLKF</sequence>
<keyword evidence="1" id="KW-0472">Membrane</keyword>
<reference evidence="2" key="1">
    <citation type="journal article" date="2021" name="Proc. Natl. Acad. Sci. U.S.A.">
        <title>A Catalog of Tens of Thousands of Viruses from Human Metagenomes Reveals Hidden Associations with Chronic Diseases.</title>
        <authorList>
            <person name="Tisza M.J."/>
            <person name="Buck C.B."/>
        </authorList>
    </citation>
    <scope>NUCLEOTIDE SEQUENCE</scope>
    <source>
        <strain evidence="2">CtIty1</strain>
    </source>
</reference>
<proteinExistence type="predicted"/>
<keyword evidence="1" id="KW-1133">Transmembrane helix</keyword>
<evidence type="ECO:0000256" key="1">
    <source>
        <dbReference type="SAM" id="Phobius"/>
    </source>
</evidence>